<keyword evidence="3 4" id="KW-1015">Disulfide bond</keyword>
<reference evidence="6" key="1">
    <citation type="submission" date="2025-08" db="UniProtKB">
        <authorList>
            <consortium name="Ensembl"/>
        </authorList>
    </citation>
    <scope>IDENTIFICATION</scope>
</reference>
<dbReference type="InterPro" id="IPR029034">
    <property type="entry name" value="Cystine-knot_cytokine"/>
</dbReference>
<feature type="disulfide bond" evidence="4">
    <location>
        <begin position="13"/>
        <end position="62"/>
    </location>
</feature>
<dbReference type="STRING" id="109280.ENSHCOP00000005656"/>
<dbReference type="SUPFAM" id="SSF57501">
    <property type="entry name" value="Cystine-knot cytokines"/>
    <property type="match status" value="1"/>
</dbReference>
<keyword evidence="2" id="KW-0964">Secreted</keyword>
<accession>A0A3Q2XYW9</accession>
<dbReference type="PROSITE" id="PS01225">
    <property type="entry name" value="CTCK_2"/>
    <property type="match status" value="1"/>
</dbReference>
<evidence type="ECO:0000313" key="7">
    <source>
        <dbReference type="Proteomes" id="UP000264820"/>
    </source>
</evidence>
<dbReference type="GO" id="GO:0005576">
    <property type="term" value="C:extracellular region"/>
    <property type="evidence" value="ECO:0007669"/>
    <property type="project" value="UniProtKB-SubCell"/>
</dbReference>
<dbReference type="OMA" id="TYQCECC"/>
<keyword evidence="7" id="KW-1185">Reference proteome</keyword>
<feature type="domain" description="CTCK" evidence="5">
    <location>
        <begin position="1"/>
        <end position="86"/>
    </location>
</feature>
<dbReference type="Ensembl" id="ENSHCOT00000005003.1">
    <property type="protein sequence ID" value="ENSHCOP00000005656.1"/>
    <property type="gene ID" value="ENSHCOG00000007336.1"/>
</dbReference>
<sequence>VRTRATVLEVNGCRSAGPVNVTSCAGQCESSSTYYAAADAMTRRCQCCRESATSRRPVELTCPDGSRLRHSAIVVEACRCGAAACLEELPGP</sequence>
<dbReference type="Gene3D" id="2.10.90.10">
    <property type="entry name" value="Cystine-knot cytokines"/>
    <property type="match status" value="1"/>
</dbReference>
<evidence type="ECO:0000256" key="4">
    <source>
        <dbReference type="PROSITE-ProRule" id="PRU00039"/>
    </source>
</evidence>
<evidence type="ECO:0000256" key="3">
    <source>
        <dbReference type="ARBA" id="ARBA00023157"/>
    </source>
</evidence>
<evidence type="ECO:0000256" key="1">
    <source>
        <dbReference type="ARBA" id="ARBA00004613"/>
    </source>
</evidence>
<dbReference type="AlphaFoldDB" id="A0A3Q2XYW9"/>
<organism evidence="6 7">
    <name type="scientific">Hippocampus comes</name>
    <name type="common">Tiger tail seahorse</name>
    <dbReference type="NCBI Taxonomy" id="109280"/>
    <lineage>
        <taxon>Eukaryota</taxon>
        <taxon>Metazoa</taxon>
        <taxon>Chordata</taxon>
        <taxon>Craniata</taxon>
        <taxon>Vertebrata</taxon>
        <taxon>Euteleostomi</taxon>
        <taxon>Actinopterygii</taxon>
        <taxon>Neopterygii</taxon>
        <taxon>Teleostei</taxon>
        <taxon>Neoteleostei</taxon>
        <taxon>Acanthomorphata</taxon>
        <taxon>Syngnathiaria</taxon>
        <taxon>Syngnathiformes</taxon>
        <taxon>Syngnathoidei</taxon>
        <taxon>Syngnathidae</taxon>
        <taxon>Hippocampus</taxon>
    </lineage>
</organism>
<dbReference type="InterPro" id="IPR006207">
    <property type="entry name" value="Cys_knot_C"/>
</dbReference>
<feature type="disulfide bond" evidence="4">
    <location>
        <begin position="28"/>
        <end position="80"/>
    </location>
</feature>
<evidence type="ECO:0000313" key="6">
    <source>
        <dbReference type="Ensembl" id="ENSHCOP00000005656.1"/>
    </source>
</evidence>
<dbReference type="Pfam" id="PF00007">
    <property type="entry name" value="Cys_knot"/>
    <property type="match status" value="1"/>
</dbReference>
<dbReference type="Proteomes" id="UP000264820">
    <property type="component" value="Unplaced"/>
</dbReference>
<feature type="disulfide bond" evidence="4">
    <location>
        <begin position="24"/>
        <end position="78"/>
    </location>
</feature>
<evidence type="ECO:0000256" key="2">
    <source>
        <dbReference type="ARBA" id="ARBA00022525"/>
    </source>
</evidence>
<comment type="caution">
    <text evidence="4">Lacks conserved residue(s) required for the propagation of feature annotation.</text>
</comment>
<reference evidence="6" key="2">
    <citation type="submission" date="2025-09" db="UniProtKB">
        <authorList>
            <consortium name="Ensembl"/>
        </authorList>
    </citation>
    <scope>IDENTIFICATION</scope>
</reference>
<dbReference type="PROSITE" id="PS01185">
    <property type="entry name" value="CTCK_1"/>
    <property type="match status" value="1"/>
</dbReference>
<name>A0A3Q2XYW9_HIPCM</name>
<comment type="subcellular location">
    <subcellularLocation>
        <location evidence="1">Secreted</location>
    </subcellularLocation>
</comment>
<dbReference type="SMART" id="SM00041">
    <property type="entry name" value="CT"/>
    <property type="match status" value="1"/>
</dbReference>
<protein>
    <recommendedName>
        <fullName evidence="5">CTCK domain-containing protein</fullName>
    </recommendedName>
</protein>
<evidence type="ECO:0000259" key="5">
    <source>
        <dbReference type="PROSITE" id="PS01225"/>
    </source>
</evidence>
<dbReference type="GeneTree" id="ENSGT00940000177138"/>
<dbReference type="InterPro" id="IPR006208">
    <property type="entry name" value="Glyco_hormone_CN"/>
</dbReference>
<proteinExistence type="predicted"/>